<dbReference type="InterPro" id="IPR008620">
    <property type="entry name" value="FixH"/>
</dbReference>
<proteinExistence type="predicted"/>
<dbReference type="KEGG" id="micc:AUP74_01916"/>
<dbReference type="Proteomes" id="UP000095672">
    <property type="component" value="Chromosome"/>
</dbReference>
<dbReference type="STRING" id="1769779.AUP74_01916"/>
<gene>
    <name evidence="2" type="ORF">AUP74_01916</name>
</gene>
<organism evidence="2 3">
    <name type="scientific">Microbulbifer aggregans</name>
    <dbReference type="NCBI Taxonomy" id="1769779"/>
    <lineage>
        <taxon>Bacteria</taxon>
        <taxon>Pseudomonadati</taxon>
        <taxon>Pseudomonadota</taxon>
        <taxon>Gammaproteobacteria</taxon>
        <taxon>Cellvibrionales</taxon>
        <taxon>Microbulbiferaceae</taxon>
        <taxon>Microbulbifer</taxon>
    </lineage>
</organism>
<accession>A0A1C9W860</accession>
<keyword evidence="1" id="KW-0812">Transmembrane</keyword>
<keyword evidence="1" id="KW-0472">Membrane</keyword>
<dbReference type="EMBL" id="CP014143">
    <property type="protein sequence ID" value="AOS97346.1"/>
    <property type="molecule type" value="Genomic_DNA"/>
</dbReference>
<keyword evidence="3" id="KW-1185">Reference proteome</keyword>
<dbReference type="Pfam" id="PF05751">
    <property type="entry name" value="FixH"/>
    <property type="match status" value="1"/>
</dbReference>
<keyword evidence="1" id="KW-1133">Transmembrane helix</keyword>
<dbReference type="AlphaFoldDB" id="A0A1C9W860"/>
<evidence type="ECO:0000256" key="1">
    <source>
        <dbReference type="SAM" id="Phobius"/>
    </source>
</evidence>
<protein>
    <submittedName>
        <fullName evidence="2">FixH</fullName>
    </submittedName>
</protein>
<name>A0A1C9W860_9GAMM</name>
<evidence type="ECO:0000313" key="3">
    <source>
        <dbReference type="Proteomes" id="UP000095672"/>
    </source>
</evidence>
<sequence>MPALDSAERARGAGLPAARRFTVSKLVNEQSPKPWYRETWLWLVLAPLILVVLVSMTMVSIAFRHADDTVSDTYYKDSRMYHYTAGQDERARELGLAGILQFNPDEHLISLDLTGAIEYPEALLLSLSHPVEEDLDHHVRLTQVSAGRYQGTFEGELHHRWYLRLMPQLDPKQHLEADWRLKGEINFELGQAAPLNPAVQ</sequence>
<evidence type="ECO:0000313" key="2">
    <source>
        <dbReference type="EMBL" id="AOS97346.1"/>
    </source>
</evidence>
<feature type="transmembrane region" description="Helical" evidence="1">
    <location>
        <begin position="40"/>
        <end position="63"/>
    </location>
</feature>
<reference evidence="3" key="1">
    <citation type="submission" date="2016-01" db="EMBL/GenBank/DDBJ databases">
        <title>Complete genome sequence of Microbulbifer sp. CCB-MM1, a halophile isolated from Matang Mangrove Forest, Perak.</title>
        <authorList>
            <person name="Moh T.H."/>
            <person name="Dinesh B."/>
            <person name="Lau N.-S."/>
            <person name="Go F."/>
            <person name="Alexander Chong S.-C."/>
        </authorList>
    </citation>
    <scope>NUCLEOTIDE SEQUENCE [LARGE SCALE GENOMIC DNA]</scope>
    <source>
        <strain evidence="3">CCB-MM1</strain>
    </source>
</reference>